<comment type="caution">
    <text evidence="2">The sequence shown here is derived from an EMBL/GenBank/DDBJ whole genome shotgun (WGS) entry which is preliminary data.</text>
</comment>
<keyword evidence="3" id="KW-1185">Reference proteome</keyword>
<accession>A0ABU9M019</accession>
<feature type="transmembrane region" description="Helical" evidence="1">
    <location>
        <begin position="12"/>
        <end position="36"/>
    </location>
</feature>
<proteinExistence type="predicted"/>
<sequence length="68" mass="7381">MPLLLDQLDSIGLLGALVIGIPCALGYLIVFIVVAVRAKGEKRMAILIIMALLALLLFPYIFSPLKML</sequence>
<dbReference type="RefSeq" id="WP_342300171.1">
    <property type="nucleotide sequence ID" value="NZ_JBCEVZ010000053.1"/>
</dbReference>
<reference evidence="2 3" key="1">
    <citation type="journal article" date="2018" name="Arch. Microbiol.">
        <title>Hymenobacter segetis sp. nov., isolated from soil.</title>
        <authorList>
            <person name="Ten L.N."/>
            <person name="Lim S.J."/>
            <person name="Kim B.O."/>
            <person name="Kang I.K."/>
            <person name="Jung H.Y."/>
        </authorList>
    </citation>
    <scope>NUCLEOTIDE SEQUENCE [LARGE SCALE GENOMIC DNA]</scope>
    <source>
        <strain evidence="2 3">S7-3-11</strain>
    </source>
</reference>
<evidence type="ECO:0000313" key="3">
    <source>
        <dbReference type="Proteomes" id="UP001479606"/>
    </source>
</evidence>
<dbReference type="EMBL" id="JBCEVZ010000053">
    <property type="protein sequence ID" value="MEL5995996.1"/>
    <property type="molecule type" value="Genomic_DNA"/>
</dbReference>
<evidence type="ECO:0000256" key="1">
    <source>
        <dbReference type="SAM" id="Phobius"/>
    </source>
</evidence>
<keyword evidence="1" id="KW-0812">Transmembrane</keyword>
<keyword evidence="1" id="KW-1133">Transmembrane helix</keyword>
<name>A0ABU9M019_9BACT</name>
<keyword evidence="1" id="KW-0472">Membrane</keyword>
<gene>
    <name evidence="2" type="ORF">AAFH49_17405</name>
</gene>
<feature type="transmembrane region" description="Helical" evidence="1">
    <location>
        <begin position="43"/>
        <end position="62"/>
    </location>
</feature>
<evidence type="ECO:0008006" key="4">
    <source>
        <dbReference type="Google" id="ProtNLM"/>
    </source>
</evidence>
<evidence type="ECO:0000313" key="2">
    <source>
        <dbReference type="EMBL" id="MEL5995996.1"/>
    </source>
</evidence>
<protein>
    <recommendedName>
        <fullName evidence="4">Cardiolipin synthase N-terminal domain-containing protein</fullName>
    </recommendedName>
</protein>
<dbReference type="Proteomes" id="UP001479606">
    <property type="component" value="Unassembled WGS sequence"/>
</dbReference>
<organism evidence="2 3">
    <name type="scientific">Hymenobacter segetis</name>
    <dbReference type="NCBI Taxonomy" id="2025509"/>
    <lineage>
        <taxon>Bacteria</taxon>
        <taxon>Pseudomonadati</taxon>
        <taxon>Bacteroidota</taxon>
        <taxon>Cytophagia</taxon>
        <taxon>Cytophagales</taxon>
        <taxon>Hymenobacteraceae</taxon>
        <taxon>Hymenobacter</taxon>
    </lineage>
</organism>